<dbReference type="PANTHER" id="PTHR46066:SF2">
    <property type="entry name" value="CHITINASE DOMAIN-CONTAINING PROTEIN 1"/>
    <property type="match status" value="1"/>
</dbReference>
<feature type="domain" description="LysM" evidence="4">
    <location>
        <begin position="123"/>
        <end position="166"/>
    </location>
</feature>
<dbReference type="PROSITE" id="PS51782">
    <property type="entry name" value="LYSM"/>
    <property type="match status" value="2"/>
</dbReference>
<feature type="chain" id="PRO_5040941859" evidence="2">
    <location>
        <begin position="25"/>
        <end position="504"/>
    </location>
</feature>
<dbReference type="InterPro" id="IPR011583">
    <property type="entry name" value="Chitinase_II/V-like_cat"/>
</dbReference>
<evidence type="ECO:0000259" key="4">
    <source>
        <dbReference type="PROSITE" id="PS51782"/>
    </source>
</evidence>
<feature type="domain" description="HTH cro/C1-type" evidence="3">
    <location>
        <begin position="126"/>
        <end position="147"/>
    </location>
</feature>
<dbReference type="CDD" id="cd00118">
    <property type="entry name" value="LysM"/>
    <property type="match status" value="2"/>
</dbReference>
<dbReference type="InterPro" id="IPR029070">
    <property type="entry name" value="Chitinase_insertion_sf"/>
</dbReference>
<evidence type="ECO:0000313" key="7">
    <source>
        <dbReference type="Proteomes" id="UP001152172"/>
    </source>
</evidence>
<dbReference type="InterPro" id="IPR001387">
    <property type="entry name" value="Cro/C1-type_HTH"/>
</dbReference>
<dbReference type="EMBL" id="JAMKBI010000002">
    <property type="protein sequence ID" value="MCZ8532519.1"/>
    <property type="molecule type" value="Genomic_DNA"/>
</dbReference>
<dbReference type="Pfam" id="PF01476">
    <property type="entry name" value="LysM"/>
    <property type="match status" value="2"/>
</dbReference>
<accession>A0A9X3L723</accession>
<organism evidence="6 7">
    <name type="scientific">Psychrobacillus psychrodurans</name>
    <dbReference type="NCBI Taxonomy" id="126157"/>
    <lineage>
        <taxon>Bacteria</taxon>
        <taxon>Bacillati</taxon>
        <taxon>Bacillota</taxon>
        <taxon>Bacilli</taxon>
        <taxon>Bacillales</taxon>
        <taxon>Bacillaceae</taxon>
        <taxon>Psychrobacillus</taxon>
    </lineage>
</organism>
<sequence>MKKVLPIFIIFVLFLSSRPIQSTATSSSLSVGTVQIDNVSVLSLPKQGSTVITTLKKGEEYPVLSTASGDSSAVIVHTVSPGNTLWKISNQYGIPLSALQETNKLTSAEIRIGQKLIIPQTHTLYTVIKGDTLWKISEKFNVTINDLTKLNRLQSSNLVVGQKLNIPDYYVQVQLLGGKKGWVNKSLLKQTEQQRIVMGWKYNGSSQNYTQQLKHSNLNVVSPRWFTLNNTGNFVLITADTNYLKDAHSKGKKVWPLIGNKFDPVLTDLVLSNPEKRKKLVSTLKNSLVQTKSDGINVDFENIDPKNKQDFIRFVTELKNALHPHGIKLSVDVTRENKDPFWSGSLDRYALGRVADYIIIMGYDEHWGGSPVAGSVASMPWVQEGIELLMKDVPSHKIILAVPFYTREWITDLTTKKVKSIDRTMGEVEQIISSKNLIKVRDQNTQQNYVEFTANGDKHQIWVEDEQSIKLRIDLANQFNLGGAAAWYIGSETPNIWNIYHFNK</sequence>
<feature type="domain" description="GH18" evidence="5">
    <location>
        <begin position="194"/>
        <end position="504"/>
    </location>
</feature>
<keyword evidence="7" id="KW-1185">Reference proteome</keyword>
<dbReference type="InterPro" id="IPR018392">
    <property type="entry name" value="LysM"/>
</dbReference>
<comment type="caution">
    <text evidence="6">The sequence shown here is derived from an EMBL/GenBank/DDBJ whole genome shotgun (WGS) entry which is preliminary data.</text>
</comment>
<dbReference type="PROSITE" id="PS51910">
    <property type="entry name" value="GH18_2"/>
    <property type="match status" value="1"/>
</dbReference>
<dbReference type="InterPro" id="IPR036779">
    <property type="entry name" value="LysM_dom_sf"/>
</dbReference>
<feature type="signal peptide" evidence="2">
    <location>
        <begin position="1"/>
        <end position="24"/>
    </location>
</feature>
<feature type="domain" description="LysM" evidence="4">
    <location>
        <begin position="75"/>
        <end position="118"/>
    </location>
</feature>
<keyword evidence="1" id="KW-0326">Glycosidase</keyword>
<keyword evidence="2" id="KW-0732">Signal</keyword>
<dbReference type="AlphaFoldDB" id="A0A9X3L723"/>
<dbReference type="SMART" id="SM00636">
    <property type="entry name" value="Glyco_18"/>
    <property type="match status" value="1"/>
</dbReference>
<proteinExistence type="predicted"/>
<dbReference type="Proteomes" id="UP001152172">
    <property type="component" value="Unassembled WGS sequence"/>
</dbReference>
<dbReference type="GO" id="GO:0005975">
    <property type="term" value="P:carbohydrate metabolic process"/>
    <property type="evidence" value="ECO:0007669"/>
    <property type="project" value="InterPro"/>
</dbReference>
<evidence type="ECO:0000259" key="5">
    <source>
        <dbReference type="PROSITE" id="PS51910"/>
    </source>
</evidence>
<dbReference type="Pfam" id="PF00704">
    <property type="entry name" value="Glyco_hydro_18"/>
    <property type="match status" value="1"/>
</dbReference>
<dbReference type="GO" id="GO:0016798">
    <property type="term" value="F:hydrolase activity, acting on glycosyl bonds"/>
    <property type="evidence" value="ECO:0007669"/>
    <property type="project" value="UniProtKB-KW"/>
</dbReference>
<keyword evidence="1" id="KW-0378">Hydrolase</keyword>
<evidence type="ECO:0000256" key="1">
    <source>
        <dbReference type="ARBA" id="ARBA00023295"/>
    </source>
</evidence>
<dbReference type="GO" id="GO:0008061">
    <property type="term" value="F:chitin binding"/>
    <property type="evidence" value="ECO:0007669"/>
    <property type="project" value="InterPro"/>
</dbReference>
<evidence type="ECO:0000256" key="2">
    <source>
        <dbReference type="SAM" id="SignalP"/>
    </source>
</evidence>
<dbReference type="SMART" id="SM00257">
    <property type="entry name" value="LysM"/>
    <property type="match status" value="2"/>
</dbReference>
<name>A0A9X3L723_9BACI</name>
<dbReference type="Gene3D" id="3.20.20.80">
    <property type="entry name" value="Glycosidases"/>
    <property type="match status" value="1"/>
</dbReference>
<evidence type="ECO:0000313" key="6">
    <source>
        <dbReference type="EMBL" id="MCZ8532519.1"/>
    </source>
</evidence>
<dbReference type="Gene3D" id="3.10.350.10">
    <property type="entry name" value="LysM domain"/>
    <property type="match status" value="2"/>
</dbReference>
<dbReference type="SUPFAM" id="SSF51445">
    <property type="entry name" value="(Trans)glycosidases"/>
    <property type="match status" value="1"/>
</dbReference>
<dbReference type="RefSeq" id="WP_269921075.1">
    <property type="nucleotide sequence ID" value="NZ_JAMKBI010000002.1"/>
</dbReference>
<dbReference type="PROSITE" id="PS50943">
    <property type="entry name" value="HTH_CROC1"/>
    <property type="match status" value="1"/>
</dbReference>
<protein>
    <submittedName>
        <fullName evidence="6">LysM peptidoglycan-binding domain-containing protein</fullName>
    </submittedName>
</protein>
<gene>
    <name evidence="6" type="ORF">M9R61_04020</name>
</gene>
<evidence type="ECO:0000259" key="3">
    <source>
        <dbReference type="PROSITE" id="PS50943"/>
    </source>
</evidence>
<dbReference type="InterPro" id="IPR001223">
    <property type="entry name" value="Glyco_hydro18_cat"/>
</dbReference>
<dbReference type="SUPFAM" id="SSF54106">
    <property type="entry name" value="LysM domain"/>
    <property type="match status" value="2"/>
</dbReference>
<dbReference type="Gene3D" id="3.10.50.10">
    <property type="match status" value="1"/>
</dbReference>
<reference evidence="6" key="1">
    <citation type="submission" date="2022-05" db="EMBL/GenBank/DDBJ databases">
        <authorList>
            <person name="Colautti A."/>
            <person name="Iacumin L."/>
        </authorList>
    </citation>
    <scope>NUCLEOTIDE SEQUENCE</scope>
    <source>
        <strain evidence="6">DSM 30747</strain>
    </source>
</reference>
<dbReference type="PANTHER" id="PTHR46066">
    <property type="entry name" value="CHITINASE DOMAIN-CONTAINING PROTEIN 1 FAMILY MEMBER"/>
    <property type="match status" value="1"/>
</dbReference>
<dbReference type="InterPro" id="IPR017853">
    <property type="entry name" value="GH"/>
</dbReference>